<sequence>MTEPSKPSNPKTGFGRFANKRFAILLAIVIAFLLVAIWVPF</sequence>
<keyword evidence="3" id="KW-1185">Reference proteome</keyword>
<organism evidence="2 3">
    <name type="scientific">Comamonas odontotermitis</name>
    <dbReference type="NCBI Taxonomy" id="379895"/>
    <lineage>
        <taxon>Bacteria</taxon>
        <taxon>Pseudomonadati</taxon>
        <taxon>Pseudomonadota</taxon>
        <taxon>Betaproteobacteria</taxon>
        <taxon>Burkholderiales</taxon>
        <taxon>Comamonadaceae</taxon>
        <taxon>Comamonas</taxon>
    </lineage>
</organism>
<name>A0ABR6RJL2_9BURK</name>
<gene>
    <name evidence="2" type="ORF">HNP33_003480</name>
</gene>
<protein>
    <recommendedName>
        <fullName evidence="4">Carbohydrate ABC transporter permease</fullName>
    </recommendedName>
</protein>
<comment type="caution">
    <text evidence="2">The sequence shown here is derived from an EMBL/GenBank/DDBJ whole genome shotgun (WGS) entry which is preliminary data.</text>
</comment>
<dbReference type="Proteomes" id="UP000562492">
    <property type="component" value="Unassembled WGS sequence"/>
</dbReference>
<keyword evidence="1" id="KW-0472">Membrane</keyword>
<evidence type="ECO:0000256" key="1">
    <source>
        <dbReference type="SAM" id="Phobius"/>
    </source>
</evidence>
<accession>A0ABR6RJL2</accession>
<keyword evidence="1" id="KW-0812">Transmembrane</keyword>
<dbReference type="RefSeq" id="WP_267906723.1">
    <property type="nucleotide sequence ID" value="NZ_JACHKZ010000028.1"/>
</dbReference>
<evidence type="ECO:0000313" key="3">
    <source>
        <dbReference type="Proteomes" id="UP000562492"/>
    </source>
</evidence>
<feature type="transmembrane region" description="Helical" evidence="1">
    <location>
        <begin position="21"/>
        <end position="39"/>
    </location>
</feature>
<evidence type="ECO:0008006" key="4">
    <source>
        <dbReference type="Google" id="ProtNLM"/>
    </source>
</evidence>
<reference evidence="2 3" key="1">
    <citation type="submission" date="2020-08" db="EMBL/GenBank/DDBJ databases">
        <title>Functional genomics of gut bacteria from endangered species of beetles.</title>
        <authorList>
            <person name="Carlos-Shanley C."/>
        </authorList>
    </citation>
    <scope>NUCLEOTIDE SEQUENCE [LARGE SCALE GENOMIC DNA]</scope>
    <source>
        <strain evidence="2 3">S00124</strain>
    </source>
</reference>
<dbReference type="EMBL" id="JACHKZ010000028">
    <property type="protein sequence ID" value="MBB6579368.1"/>
    <property type="molecule type" value="Genomic_DNA"/>
</dbReference>
<proteinExistence type="predicted"/>
<keyword evidence="1" id="KW-1133">Transmembrane helix</keyword>
<evidence type="ECO:0000313" key="2">
    <source>
        <dbReference type="EMBL" id="MBB6579368.1"/>
    </source>
</evidence>